<keyword evidence="6 15" id="KW-0460">Magnesium</keyword>
<dbReference type="InterPro" id="IPR000581">
    <property type="entry name" value="ILV_EDD_N"/>
</dbReference>
<comment type="function">
    <text evidence="15">Functions in the biosynthesis of branched-chain amino acids. Catalyzes the dehydration of (2R,3R)-2,3-dihydroxy-3-methylpentanoate (2,3-dihydroxy-3-methylvalerate) into 2-oxo-3-methylpentanoate (2-oxo-3-methylvalerate) and of (2R)-2,3-dihydroxy-3-methylbutanoate (2,3-dihydroxyisovalerate) into 2-oxo-3-methylbutanoate (2-oxoisovalerate), the penultimate precursor to L-isoleucine and L-valine, respectively.</text>
</comment>
<evidence type="ECO:0000313" key="18">
    <source>
        <dbReference type="EMBL" id="RIH84310.1"/>
    </source>
</evidence>
<dbReference type="EMBL" id="QWKZ01000063">
    <property type="protein sequence ID" value="RIH84310.1"/>
    <property type="molecule type" value="Genomic_DNA"/>
</dbReference>
<feature type="active site" description="Proton acceptor" evidence="15">
    <location>
        <position position="467"/>
    </location>
</feature>
<dbReference type="GO" id="GO:0009097">
    <property type="term" value="P:isoleucine biosynthetic process"/>
    <property type="evidence" value="ECO:0007669"/>
    <property type="project" value="UniProtKB-UniRule"/>
</dbReference>
<dbReference type="UniPathway" id="UPA00047">
    <property type="reaction ID" value="UER00057"/>
</dbReference>
<comment type="catalytic activity">
    <reaction evidence="11">
        <text>(2R)-2,3-dihydroxy-3-methylbutanoate = 3-methyl-2-oxobutanoate + H2O</text>
        <dbReference type="Rhea" id="RHEA:24809"/>
        <dbReference type="ChEBI" id="CHEBI:11851"/>
        <dbReference type="ChEBI" id="CHEBI:15377"/>
        <dbReference type="ChEBI" id="CHEBI:49072"/>
        <dbReference type="EC" id="4.2.1.9"/>
    </reaction>
    <physiologicalReaction direction="left-to-right" evidence="11">
        <dbReference type="Rhea" id="RHEA:24810"/>
    </physiologicalReaction>
</comment>
<dbReference type="InterPro" id="IPR050165">
    <property type="entry name" value="DHAD_IlvD/Edd"/>
</dbReference>
<proteinExistence type="inferred from homology"/>
<feature type="modified residue" description="N6-carboxylysine" evidence="15">
    <location>
        <position position="121"/>
    </location>
</feature>
<sequence length="554" mass="58621">MRSDIIKKGPKQAPARAMLRAVGIGDEEFKIPWVGIVNTWTEGMPCNFHLRDLAADLKIGAKEAGLQTFEFGAPAISDGISMGTIGMRASLVSREVIADSIELIAQGYLYDGMVALVACDKTNPGAMMGVIRADVPSLVLYGGSIAPGILNGKKQTIVSVFEAVGQYAAGKISEEELAEVERTAIPGPGACGGQYTANTMAMVLEVMGFSPIGYNAIPAVAPEKKEAGRKAMRILAEAIKHNRTPKSFLTKKSFTNAIAAVAATGGSTNAVLHLLAVAKEAGIKLTLEEFDKISRKTPVIADMRPWGQYTAWELWEAGGIPLVIRRLIEGGIIDGDQMTVSGKTLWEETKNAKEAKGQKVVATVQNPFKPEGGLRVLKGSLAPEGAVLKLVGTETKVFRGPARVFNGEEAAMKAVLKKKIKPGDVVVIRYEGPKGAPGMPEMLSVTSALVGEGLGPYVALVTDGRFSGGTRGLMIGHVAPEAQVGGPIALVEEGDVISIDCDQGILNLEVSEKELAKRAKAWKPPKPHYKSGLFARYAALVSSAREGAVLVKPD</sequence>
<keyword evidence="5 15" id="KW-0479">Metal-binding</keyword>
<evidence type="ECO:0000259" key="16">
    <source>
        <dbReference type="Pfam" id="PF00920"/>
    </source>
</evidence>
<keyword evidence="3 15" id="KW-0028">Amino-acid biosynthesis</keyword>
<evidence type="ECO:0000256" key="5">
    <source>
        <dbReference type="ARBA" id="ARBA00022723"/>
    </source>
</evidence>
<evidence type="ECO:0000256" key="13">
    <source>
        <dbReference type="ARBA" id="ARBA00029437"/>
    </source>
</evidence>
<dbReference type="Pfam" id="PF00920">
    <property type="entry name" value="ILVD_EDD_N"/>
    <property type="match status" value="1"/>
</dbReference>
<dbReference type="InterPro" id="IPR042096">
    <property type="entry name" value="Dihydro-acid_dehy_C"/>
</dbReference>
<comment type="catalytic activity">
    <reaction evidence="15">
        <text>(2R,3R)-2,3-dihydroxy-3-methylpentanoate = (S)-3-methyl-2-oxopentanoate + H2O</text>
        <dbReference type="Rhea" id="RHEA:27694"/>
        <dbReference type="ChEBI" id="CHEBI:15377"/>
        <dbReference type="ChEBI" id="CHEBI:35146"/>
        <dbReference type="ChEBI" id="CHEBI:49258"/>
        <dbReference type="EC" id="4.2.1.9"/>
    </reaction>
</comment>
<evidence type="ECO:0000256" key="6">
    <source>
        <dbReference type="ARBA" id="ARBA00022842"/>
    </source>
</evidence>
<keyword evidence="4 15" id="KW-0001">2Fe-2S</keyword>
<keyword evidence="10 15" id="KW-0100">Branched-chain amino acid biosynthesis</keyword>
<feature type="binding site" evidence="15">
    <location>
        <position position="78"/>
    </location>
    <ligand>
        <name>Mg(2+)</name>
        <dbReference type="ChEBI" id="CHEBI:18420"/>
    </ligand>
</feature>
<evidence type="ECO:0000256" key="7">
    <source>
        <dbReference type="ARBA" id="ARBA00023004"/>
    </source>
</evidence>
<feature type="binding site" evidence="15">
    <location>
        <position position="46"/>
    </location>
    <ligand>
        <name>[2Fe-2S] cluster</name>
        <dbReference type="ChEBI" id="CHEBI:190135"/>
    </ligand>
</feature>
<dbReference type="NCBIfam" id="NF002068">
    <property type="entry name" value="PRK00911.1"/>
    <property type="match status" value="1"/>
</dbReference>
<dbReference type="PANTHER" id="PTHR21000:SF5">
    <property type="entry name" value="DIHYDROXY-ACID DEHYDRATASE, MITOCHONDRIAL"/>
    <property type="match status" value="1"/>
</dbReference>
<dbReference type="Pfam" id="PF24877">
    <property type="entry name" value="ILV_EDD_C"/>
    <property type="match status" value="1"/>
</dbReference>
<dbReference type="UniPathway" id="UPA00049">
    <property type="reaction ID" value="UER00061"/>
</dbReference>
<dbReference type="RefSeq" id="WP_119360495.1">
    <property type="nucleotide sequence ID" value="NZ_QWKZ01000063.1"/>
</dbReference>
<name>A0A399ELM5_9DEIN</name>
<comment type="caution">
    <text evidence="15">Lacks conserved residue(s) required for the propagation of feature annotation.</text>
</comment>
<gene>
    <name evidence="15 18" type="primary">ilvD</name>
    <name evidence="18" type="ORF">Mlute_01921</name>
</gene>
<evidence type="ECO:0000256" key="15">
    <source>
        <dbReference type="HAMAP-Rule" id="MF_00012"/>
    </source>
</evidence>
<dbReference type="FunFam" id="3.50.30.80:FF:000001">
    <property type="entry name" value="Dihydroxy-acid dehydratase"/>
    <property type="match status" value="1"/>
</dbReference>
<dbReference type="EC" id="4.2.1.9" evidence="14 15"/>
<dbReference type="InterPro" id="IPR020558">
    <property type="entry name" value="DiOHA_6PGluconate_deHydtase_CS"/>
</dbReference>
<dbReference type="InterPro" id="IPR056740">
    <property type="entry name" value="ILV_EDD_C"/>
</dbReference>
<evidence type="ECO:0000256" key="12">
    <source>
        <dbReference type="ARBA" id="ARBA00029436"/>
    </source>
</evidence>
<dbReference type="InterPro" id="IPR037237">
    <property type="entry name" value="IlvD/EDD_N"/>
</dbReference>
<evidence type="ECO:0000256" key="2">
    <source>
        <dbReference type="ARBA" id="ARBA00006486"/>
    </source>
</evidence>
<keyword evidence="9 15" id="KW-0456">Lyase</keyword>
<dbReference type="GO" id="GO:0000287">
    <property type="term" value="F:magnesium ion binding"/>
    <property type="evidence" value="ECO:0007669"/>
    <property type="project" value="UniProtKB-UniRule"/>
</dbReference>
<dbReference type="GO" id="GO:0004160">
    <property type="term" value="F:dihydroxy-acid dehydratase activity"/>
    <property type="evidence" value="ECO:0007669"/>
    <property type="project" value="UniProtKB-UniRule"/>
</dbReference>
<reference evidence="18 19" key="1">
    <citation type="submission" date="2018-08" db="EMBL/GenBank/DDBJ databases">
        <title>Meiothermus luteus KCTC 52599 genome sequencing project.</title>
        <authorList>
            <person name="Da Costa M.S."/>
            <person name="Albuquerque L."/>
            <person name="Raposo P."/>
            <person name="Froufe H.J.C."/>
            <person name="Barroso C.S."/>
            <person name="Egas C."/>
        </authorList>
    </citation>
    <scope>NUCLEOTIDE SEQUENCE [LARGE SCALE GENOMIC DNA]</scope>
    <source>
        <strain evidence="18 19">KCTC 52599</strain>
    </source>
</reference>
<dbReference type="NCBIfam" id="TIGR00110">
    <property type="entry name" value="ilvD"/>
    <property type="match status" value="1"/>
</dbReference>
<evidence type="ECO:0000256" key="8">
    <source>
        <dbReference type="ARBA" id="ARBA00023014"/>
    </source>
</evidence>
<evidence type="ECO:0000256" key="1">
    <source>
        <dbReference type="ARBA" id="ARBA00001946"/>
    </source>
</evidence>
<evidence type="ECO:0000256" key="11">
    <source>
        <dbReference type="ARBA" id="ARBA00029304"/>
    </source>
</evidence>
<protein>
    <recommendedName>
        <fullName evidence="14 15">Dihydroxy-acid dehydratase</fullName>
        <shortName evidence="15">DAD</shortName>
        <ecNumber evidence="14 15">4.2.1.9</ecNumber>
    </recommendedName>
</protein>
<organism evidence="18 19">
    <name type="scientific">Meiothermus luteus</name>
    <dbReference type="NCBI Taxonomy" id="2026184"/>
    <lineage>
        <taxon>Bacteria</taxon>
        <taxon>Thermotogati</taxon>
        <taxon>Deinococcota</taxon>
        <taxon>Deinococci</taxon>
        <taxon>Thermales</taxon>
        <taxon>Thermaceae</taxon>
        <taxon>Meiothermus</taxon>
    </lineage>
</organism>
<evidence type="ECO:0000256" key="10">
    <source>
        <dbReference type="ARBA" id="ARBA00023304"/>
    </source>
</evidence>
<evidence type="ECO:0000256" key="14">
    <source>
        <dbReference type="ARBA" id="ARBA00029490"/>
    </source>
</evidence>
<evidence type="ECO:0000256" key="3">
    <source>
        <dbReference type="ARBA" id="ARBA00022605"/>
    </source>
</evidence>
<dbReference type="GO" id="GO:0009099">
    <property type="term" value="P:L-valine biosynthetic process"/>
    <property type="evidence" value="ECO:0007669"/>
    <property type="project" value="UniProtKB-UniRule"/>
</dbReference>
<evidence type="ECO:0000256" key="9">
    <source>
        <dbReference type="ARBA" id="ARBA00023239"/>
    </source>
</evidence>
<dbReference type="PROSITE" id="PS00887">
    <property type="entry name" value="ILVD_EDD_2"/>
    <property type="match status" value="1"/>
</dbReference>
<keyword evidence="19" id="KW-1185">Reference proteome</keyword>
<dbReference type="SUPFAM" id="SSF143975">
    <property type="entry name" value="IlvD/EDD N-terminal domain-like"/>
    <property type="match status" value="1"/>
</dbReference>
<dbReference type="InterPro" id="IPR004404">
    <property type="entry name" value="DihydroxyA_deHydtase"/>
</dbReference>
<comment type="subunit">
    <text evidence="15">Homodimer.</text>
</comment>
<feature type="domain" description="Dihydroxy-acid/6-phosphogluconate dehydratase N-terminal" evidence="16">
    <location>
        <begin position="32"/>
        <end position="347"/>
    </location>
</feature>
<dbReference type="OrthoDB" id="9807077at2"/>
<comment type="pathway">
    <text evidence="13 15">Amino-acid biosynthesis; L-isoleucine biosynthesis; L-isoleucine from 2-oxobutanoate: step 3/4.</text>
</comment>
<comment type="similarity">
    <text evidence="2 15">Belongs to the IlvD/Edd family.</text>
</comment>
<dbReference type="AlphaFoldDB" id="A0A399ELM5"/>
<feature type="binding site" evidence="15">
    <location>
        <position position="120"/>
    </location>
    <ligand>
        <name>Mg(2+)</name>
        <dbReference type="ChEBI" id="CHEBI:18420"/>
    </ligand>
</feature>
<accession>A0A399ELM5</accession>
<dbReference type="PANTHER" id="PTHR21000">
    <property type="entry name" value="DIHYDROXY-ACID DEHYDRATASE DAD"/>
    <property type="match status" value="1"/>
</dbReference>
<comment type="pathway">
    <text evidence="12 15">Amino-acid biosynthesis; L-valine biosynthesis; L-valine from pyruvate: step 3/4.</text>
</comment>
<dbReference type="SUPFAM" id="SSF52016">
    <property type="entry name" value="LeuD/IlvD-like"/>
    <property type="match status" value="1"/>
</dbReference>
<evidence type="ECO:0000256" key="4">
    <source>
        <dbReference type="ARBA" id="ARBA00022714"/>
    </source>
</evidence>
<dbReference type="GO" id="GO:0051537">
    <property type="term" value="F:2 iron, 2 sulfur cluster binding"/>
    <property type="evidence" value="ECO:0007669"/>
    <property type="project" value="UniProtKB-UniRule"/>
</dbReference>
<feature type="binding site" evidence="15">
    <location>
        <position position="441"/>
    </location>
    <ligand>
        <name>Mg(2+)</name>
        <dbReference type="ChEBI" id="CHEBI:18420"/>
    </ligand>
</feature>
<dbReference type="Proteomes" id="UP000265800">
    <property type="component" value="Unassembled WGS sequence"/>
</dbReference>
<keyword evidence="8 15" id="KW-0411">Iron-sulfur</keyword>
<comment type="cofactor">
    <cofactor evidence="15">
        <name>[2Fe-2S] cluster</name>
        <dbReference type="ChEBI" id="CHEBI:190135"/>
    </cofactor>
    <text evidence="15">Binds 1 [2Fe-2S] cluster per subunit. This cluster acts as a Lewis acid cofactor.</text>
</comment>
<comment type="cofactor">
    <cofactor evidence="1 15">
        <name>Mg(2+)</name>
        <dbReference type="ChEBI" id="CHEBI:18420"/>
    </cofactor>
</comment>
<keyword evidence="7 15" id="KW-0408">Iron</keyword>
<dbReference type="PROSITE" id="PS00886">
    <property type="entry name" value="ILVD_EDD_1"/>
    <property type="match status" value="1"/>
</dbReference>
<comment type="caution">
    <text evidence="18">The sequence shown here is derived from an EMBL/GenBank/DDBJ whole genome shotgun (WGS) entry which is preliminary data.</text>
</comment>
<evidence type="ECO:0000259" key="17">
    <source>
        <dbReference type="Pfam" id="PF24877"/>
    </source>
</evidence>
<dbReference type="HAMAP" id="MF_00012">
    <property type="entry name" value="IlvD"/>
    <property type="match status" value="1"/>
</dbReference>
<evidence type="ECO:0000313" key="19">
    <source>
        <dbReference type="Proteomes" id="UP000265800"/>
    </source>
</evidence>
<feature type="domain" description="Dihydroxy-acid/6-phosphogluconate dehydratase C-terminal" evidence="17">
    <location>
        <begin position="359"/>
        <end position="548"/>
    </location>
</feature>
<feature type="binding site" description="via carbamate group" evidence="15">
    <location>
        <position position="121"/>
    </location>
    <ligand>
        <name>Mg(2+)</name>
        <dbReference type="ChEBI" id="CHEBI:18420"/>
    </ligand>
</feature>
<dbReference type="Gene3D" id="3.50.30.80">
    <property type="entry name" value="IlvD/EDD C-terminal domain-like"/>
    <property type="match status" value="1"/>
</dbReference>